<feature type="region of interest" description="Disordered" evidence="1">
    <location>
        <begin position="1"/>
        <end position="85"/>
    </location>
</feature>
<accession>A0ABR3BB74</accession>
<keyword evidence="3" id="KW-1185">Reference proteome</keyword>
<sequence>MSSKGKKRRISNAKLGGIGVDASQSTIMDDTPASPNSNSNSNSAIDSEPIPVLMDELVDTSQLYTRSSSRSPSPDPEINSQFSRDLSRWQRVPIGAFRLMRAKNKFWLDR</sequence>
<proteinExistence type="predicted"/>
<organism evidence="2 3">
    <name type="scientific">Phycomyces blakesleeanus</name>
    <dbReference type="NCBI Taxonomy" id="4837"/>
    <lineage>
        <taxon>Eukaryota</taxon>
        <taxon>Fungi</taxon>
        <taxon>Fungi incertae sedis</taxon>
        <taxon>Mucoromycota</taxon>
        <taxon>Mucoromycotina</taxon>
        <taxon>Mucoromycetes</taxon>
        <taxon>Mucorales</taxon>
        <taxon>Phycomycetaceae</taxon>
        <taxon>Phycomyces</taxon>
    </lineage>
</organism>
<protein>
    <submittedName>
        <fullName evidence="2">Uncharacterized protein</fullName>
    </submittedName>
</protein>
<feature type="compositionally biased region" description="Low complexity" evidence="1">
    <location>
        <begin position="32"/>
        <end position="44"/>
    </location>
</feature>
<reference evidence="2 3" key="1">
    <citation type="submission" date="2024-04" db="EMBL/GenBank/DDBJ databases">
        <title>Symmetric and asymmetric DNA N6-adenine methylation regulates different biological responses in Mucorales.</title>
        <authorList>
            <consortium name="Lawrence Berkeley National Laboratory"/>
            <person name="Lax C."/>
            <person name="Mondo S.J."/>
            <person name="Osorio-Concepcion M."/>
            <person name="Muszewska A."/>
            <person name="Corrochano-Luque M."/>
            <person name="Gutierrez G."/>
            <person name="Riley R."/>
            <person name="Lipzen A."/>
            <person name="Guo J."/>
            <person name="Hundley H."/>
            <person name="Amirebrahimi M."/>
            <person name="Ng V."/>
            <person name="Lorenzo-Gutierrez D."/>
            <person name="Binder U."/>
            <person name="Yang J."/>
            <person name="Song Y."/>
            <person name="Canovas D."/>
            <person name="Navarro E."/>
            <person name="Freitag M."/>
            <person name="Gabaldon T."/>
            <person name="Grigoriev I.V."/>
            <person name="Corrochano L.M."/>
            <person name="Nicolas F.E."/>
            <person name="Garre V."/>
        </authorList>
    </citation>
    <scope>NUCLEOTIDE SEQUENCE [LARGE SCALE GENOMIC DNA]</scope>
    <source>
        <strain evidence="2 3">L51</strain>
    </source>
</reference>
<dbReference type="EMBL" id="JBCLYO010000001">
    <property type="protein sequence ID" value="KAL0096105.1"/>
    <property type="molecule type" value="Genomic_DNA"/>
</dbReference>
<evidence type="ECO:0000256" key="1">
    <source>
        <dbReference type="SAM" id="MobiDB-lite"/>
    </source>
</evidence>
<comment type="caution">
    <text evidence="2">The sequence shown here is derived from an EMBL/GenBank/DDBJ whole genome shotgun (WGS) entry which is preliminary data.</text>
</comment>
<gene>
    <name evidence="2" type="ORF">J3Q64DRAFT_1007722</name>
</gene>
<name>A0ABR3BB74_PHYBL</name>
<feature type="compositionally biased region" description="Basic residues" evidence="1">
    <location>
        <begin position="1"/>
        <end position="11"/>
    </location>
</feature>
<dbReference type="Proteomes" id="UP001448207">
    <property type="component" value="Unassembled WGS sequence"/>
</dbReference>
<evidence type="ECO:0000313" key="2">
    <source>
        <dbReference type="EMBL" id="KAL0096105.1"/>
    </source>
</evidence>
<evidence type="ECO:0000313" key="3">
    <source>
        <dbReference type="Proteomes" id="UP001448207"/>
    </source>
</evidence>